<sequence>MTGWDALAEELAQWSEAGRVATLWWRDDDAVAATPALARLLEAARVPLALAVIPGLLEQSLAAALRHRPDIAVLQHGFKHRNHEPAGMKNAELGGSRSPAELAADLASGWRSLRDAFGNRALPVLTPPWNRIAPAHLAALPDWGYCGISTYLARRTAYPVAELLQVNTHIDVIDWHGGKVFVGEVAALRLLTGHLRARRVGEADPDEPTGLLTHHLVHDAATWAFLDQLQDWLSRQAMIRWLSTGEVFGGCDRG</sequence>
<dbReference type="RefSeq" id="WP_320507058.1">
    <property type="nucleotide sequence ID" value="NZ_JAXCLW010000001.1"/>
</dbReference>
<comment type="caution">
    <text evidence="1">The sequence shown here is derived from an EMBL/GenBank/DDBJ whole genome shotgun (WGS) entry which is preliminary data.</text>
</comment>
<dbReference type="EMBL" id="JAXCLW010000001">
    <property type="protein sequence ID" value="MDY0882022.1"/>
    <property type="molecule type" value="Genomic_DNA"/>
</dbReference>
<gene>
    <name evidence="1" type="ORF">SMD27_04140</name>
</gene>
<evidence type="ECO:0000313" key="2">
    <source>
        <dbReference type="Proteomes" id="UP001279642"/>
    </source>
</evidence>
<dbReference type="CDD" id="cd10928">
    <property type="entry name" value="CE4_u4"/>
    <property type="match status" value="1"/>
</dbReference>
<accession>A0ABU5E7Y8</accession>
<dbReference type="SUPFAM" id="SSF88713">
    <property type="entry name" value="Glycoside hydrolase/deacetylase"/>
    <property type="match status" value="1"/>
</dbReference>
<dbReference type="Proteomes" id="UP001279642">
    <property type="component" value="Unassembled WGS sequence"/>
</dbReference>
<dbReference type="InterPro" id="IPR011330">
    <property type="entry name" value="Glyco_hydro/deAcase_b/a-brl"/>
</dbReference>
<dbReference type="InterPro" id="IPR049591">
    <property type="entry name" value="CE4_u4-like"/>
</dbReference>
<proteinExistence type="predicted"/>
<organism evidence="1 2">
    <name type="scientific">Dongia soli</name>
    <dbReference type="NCBI Taxonomy" id="600628"/>
    <lineage>
        <taxon>Bacteria</taxon>
        <taxon>Pseudomonadati</taxon>
        <taxon>Pseudomonadota</taxon>
        <taxon>Alphaproteobacteria</taxon>
        <taxon>Rhodospirillales</taxon>
        <taxon>Dongiaceae</taxon>
        <taxon>Dongia</taxon>
    </lineage>
</organism>
<evidence type="ECO:0000313" key="1">
    <source>
        <dbReference type="EMBL" id="MDY0882022.1"/>
    </source>
</evidence>
<name>A0ABU5E7Y8_9PROT</name>
<keyword evidence="2" id="KW-1185">Reference proteome</keyword>
<reference evidence="1 2" key="1">
    <citation type="journal article" date="2016" name="Antonie Van Leeuwenhoek">
        <title>Dongia soli sp. nov., isolated from soil from Dokdo, Korea.</title>
        <authorList>
            <person name="Kim D.U."/>
            <person name="Lee H."/>
            <person name="Kim H."/>
            <person name="Kim S.G."/>
            <person name="Ka J.O."/>
        </authorList>
    </citation>
    <scope>NUCLEOTIDE SEQUENCE [LARGE SCALE GENOMIC DNA]</scope>
    <source>
        <strain evidence="1 2">D78</strain>
    </source>
</reference>
<protein>
    <submittedName>
        <fullName evidence="1">Polysaccharide deacetylase family protein</fullName>
    </submittedName>
</protein>
<dbReference type="Gene3D" id="3.20.20.370">
    <property type="entry name" value="Glycoside hydrolase/deacetylase"/>
    <property type="match status" value="1"/>
</dbReference>